<evidence type="ECO:0000313" key="3">
    <source>
        <dbReference type="EMBL" id="KFD56632.1"/>
    </source>
</evidence>
<sequence length="113" mass="12483">MKIPPDQCPGIVYEYNEGLSAAGTAENIQAAYGEEAIRGRAAKKWSSCFREGNFDLSDGARSGKPSDFDEERLNALAHEDIHNTRQANCLERWAAVTLVVGMVLCLHLVFVNR</sequence>
<gene>
    <name evidence="3" type="ORF">M513_02308</name>
</gene>
<keyword evidence="1" id="KW-0812">Transmembrane</keyword>
<evidence type="ECO:0000259" key="2">
    <source>
        <dbReference type="Pfam" id="PF17906"/>
    </source>
</evidence>
<dbReference type="GO" id="GO:0003690">
    <property type="term" value="F:double-stranded DNA binding"/>
    <property type="evidence" value="ECO:0007669"/>
    <property type="project" value="TreeGrafter"/>
</dbReference>
<dbReference type="GO" id="GO:0035861">
    <property type="term" value="C:site of double-strand break"/>
    <property type="evidence" value="ECO:0007669"/>
    <property type="project" value="TreeGrafter"/>
</dbReference>
<dbReference type="GO" id="GO:0031297">
    <property type="term" value="P:replication fork processing"/>
    <property type="evidence" value="ECO:0007669"/>
    <property type="project" value="TreeGrafter"/>
</dbReference>
<protein>
    <recommendedName>
        <fullName evidence="2">Mos1 transposase HTH domain-containing protein</fullName>
    </recommendedName>
</protein>
<dbReference type="GO" id="GO:0003697">
    <property type="term" value="F:single-stranded DNA binding"/>
    <property type="evidence" value="ECO:0007669"/>
    <property type="project" value="TreeGrafter"/>
</dbReference>
<reference evidence="3 4" key="1">
    <citation type="journal article" date="2014" name="Nat. Genet.">
        <title>Genome and transcriptome of the porcine whipworm Trichuris suis.</title>
        <authorList>
            <person name="Jex A.R."/>
            <person name="Nejsum P."/>
            <person name="Schwarz E.M."/>
            <person name="Hu L."/>
            <person name="Young N.D."/>
            <person name="Hall R.S."/>
            <person name="Korhonen P.K."/>
            <person name="Liao S."/>
            <person name="Thamsborg S."/>
            <person name="Xia J."/>
            <person name="Xu P."/>
            <person name="Wang S."/>
            <person name="Scheerlinck J.P."/>
            <person name="Hofmann A."/>
            <person name="Sternberg P.W."/>
            <person name="Wang J."/>
            <person name="Gasser R.B."/>
        </authorList>
    </citation>
    <scope>NUCLEOTIDE SEQUENCE [LARGE SCALE GENOMIC DNA]</scope>
    <source>
        <strain evidence="3">DCEP-RM93M</strain>
    </source>
</reference>
<organism evidence="3 4">
    <name type="scientific">Trichuris suis</name>
    <name type="common">pig whipworm</name>
    <dbReference type="NCBI Taxonomy" id="68888"/>
    <lineage>
        <taxon>Eukaryota</taxon>
        <taxon>Metazoa</taxon>
        <taxon>Ecdysozoa</taxon>
        <taxon>Nematoda</taxon>
        <taxon>Enoplea</taxon>
        <taxon>Dorylaimia</taxon>
        <taxon>Trichinellida</taxon>
        <taxon>Trichuridae</taxon>
        <taxon>Trichuris</taxon>
    </lineage>
</organism>
<keyword evidence="4" id="KW-1185">Reference proteome</keyword>
<name>A0A085MHD6_9BILA</name>
<evidence type="ECO:0000256" key="1">
    <source>
        <dbReference type="SAM" id="Phobius"/>
    </source>
</evidence>
<proteinExistence type="predicted"/>
<dbReference type="GO" id="GO:0046975">
    <property type="term" value="F:histone H3K36 methyltransferase activity"/>
    <property type="evidence" value="ECO:0007669"/>
    <property type="project" value="TreeGrafter"/>
</dbReference>
<accession>A0A085MHD6</accession>
<dbReference type="InterPro" id="IPR041426">
    <property type="entry name" value="Mos1_HTH"/>
</dbReference>
<dbReference type="Gene3D" id="1.10.10.1450">
    <property type="match status" value="1"/>
</dbReference>
<dbReference type="InterPro" id="IPR052709">
    <property type="entry name" value="Transposase-MT_Hybrid"/>
</dbReference>
<feature type="domain" description="Mos1 transposase HTH" evidence="2">
    <location>
        <begin position="11"/>
        <end position="53"/>
    </location>
</feature>
<dbReference type="GO" id="GO:0042800">
    <property type="term" value="F:histone H3K4 methyltransferase activity"/>
    <property type="evidence" value="ECO:0007669"/>
    <property type="project" value="TreeGrafter"/>
</dbReference>
<dbReference type="AlphaFoldDB" id="A0A085MHD6"/>
<dbReference type="GO" id="GO:0000729">
    <property type="term" value="P:DNA double-strand break processing"/>
    <property type="evidence" value="ECO:0007669"/>
    <property type="project" value="TreeGrafter"/>
</dbReference>
<dbReference type="GO" id="GO:0005634">
    <property type="term" value="C:nucleus"/>
    <property type="evidence" value="ECO:0007669"/>
    <property type="project" value="TreeGrafter"/>
</dbReference>
<dbReference type="GO" id="GO:0000793">
    <property type="term" value="C:condensed chromosome"/>
    <property type="evidence" value="ECO:0007669"/>
    <property type="project" value="TreeGrafter"/>
</dbReference>
<feature type="transmembrane region" description="Helical" evidence="1">
    <location>
        <begin position="93"/>
        <end position="111"/>
    </location>
</feature>
<keyword evidence="1" id="KW-1133">Transmembrane helix</keyword>
<dbReference type="Proteomes" id="UP000030764">
    <property type="component" value="Unassembled WGS sequence"/>
</dbReference>
<dbReference type="EMBL" id="KL363192">
    <property type="protein sequence ID" value="KFD56632.1"/>
    <property type="molecule type" value="Genomic_DNA"/>
</dbReference>
<keyword evidence="1" id="KW-0472">Membrane</keyword>
<dbReference type="PANTHER" id="PTHR46060:SF2">
    <property type="entry name" value="HISTONE-LYSINE N-METHYLTRANSFERASE SETMAR"/>
    <property type="match status" value="1"/>
</dbReference>
<dbReference type="GO" id="GO:0015074">
    <property type="term" value="P:DNA integration"/>
    <property type="evidence" value="ECO:0007669"/>
    <property type="project" value="TreeGrafter"/>
</dbReference>
<dbReference type="GO" id="GO:0044774">
    <property type="term" value="P:mitotic DNA integrity checkpoint signaling"/>
    <property type="evidence" value="ECO:0007669"/>
    <property type="project" value="TreeGrafter"/>
</dbReference>
<dbReference type="Pfam" id="PF17906">
    <property type="entry name" value="HTH_48"/>
    <property type="match status" value="1"/>
</dbReference>
<dbReference type="PANTHER" id="PTHR46060">
    <property type="entry name" value="MARINER MOS1 TRANSPOSASE-LIKE PROTEIN"/>
    <property type="match status" value="1"/>
</dbReference>
<dbReference type="GO" id="GO:0000014">
    <property type="term" value="F:single-stranded DNA endodeoxyribonuclease activity"/>
    <property type="evidence" value="ECO:0007669"/>
    <property type="project" value="TreeGrafter"/>
</dbReference>
<dbReference type="GO" id="GO:0006303">
    <property type="term" value="P:double-strand break repair via nonhomologous end joining"/>
    <property type="evidence" value="ECO:0007669"/>
    <property type="project" value="TreeGrafter"/>
</dbReference>
<dbReference type="GO" id="GO:0044547">
    <property type="term" value="F:DNA topoisomerase binding"/>
    <property type="evidence" value="ECO:0007669"/>
    <property type="project" value="TreeGrafter"/>
</dbReference>
<evidence type="ECO:0000313" key="4">
    <source>
        <dbReference type="Proteomes" id="UP000030764"/>
    </source>
</evidence>